<proteinExistence type="predicted"/>
<comment type="caution">
    <text evidence="2">The sequence shown here is derived from an EMBL/GenBank/DDBJ whole genome shotgun (WGS) entry which is preliminary data.</text>
</comment>
<dbReference type="OrthoDB" id="4424518at2"/>
<organism evidence="2 3">
    <name type="scientific">Gordonia spumicola</name>
    <dbReference type="NCBI Taxonomy" id="589161"/>
    <lineage>
        <taxon>Bacteria</taxon>
        <taxon>Bacillati</taxon>
        <taxon>Actinomycetota</taxon>
        <taxon>Actinomycetes</taxon>
        <taxon>Mycobacteriales</taxon>
        <taxon>Gordoniaceae</taxon>
        <taxon>Gordonia</taxon>
    </lineage>
</organism>
<feature type="transmembrane region" description="Helical" evidence="1">
    <location>
        <begin position="32"/>
        <end position="49"/>
    </location>
</feature>
<evidence type="ECO:0000313" key="2">
    <source>
        <dbReference type="EMBL" id="GEE02301.1"/>
    </source>
</evidence>
<keyword evidence="3" id="KW-1185">Reference proteome</keyword>
<gene>
    <name evidence="2" type="ORF">nbrc107696_27470</name>
</gene>
<accession>A0A7I9VAZ9</accession>
<feature type="transmembrane region" description="Helical" evidence="1">
    <location>
        <begin position="61"/>
        <end position="80"/>
    </location>
</feature>
<dbReference type="Proteomes" id="UP000444960">
    <property type="component" value="Unassembled WGS sequence"/>
</dbReference>
<keyword evidence="1" id="KW-0812">Transmembrane</keyword>
<dbReference type="EMBL" id="BJOV01000005">
    <property type="protein sequence ID" value="GEE02301.1"/>
    <property type="molecule type" value="Genomic_DNA"/>
</dbReference>
<evidence type="ECO:0000313" key="3">
    <source>
        <dbReference type="Proteomes" id="UP000444960"/>
    </source>
</evidence>
<protein>
    <recommendedName>
        <fullName evidence="4">DUF4352 domain-containing protein</fullName>
    </recommendedName>
</protein>
<name>A0A7I9VAZ9_9ACTN</name>
<reference evidence="3" key="1">
    <citation type="submission" date="2019-06" db="EMBL/GenBank/DDBJ databases">
        <title>Gordonia isolated from sludge of a wastewater treatment plant.</title>
        <authorList>
            <person name="Tamura T."/>
            <person name="Aoyama K."/>
            <person name="Kang Y."/>
            <person name="Saito S."/>
            <person name="Akiyama N."/>
            <person name="Yazawa K."/>
            <person name="Gonoi T."/>
            <person name="Mikami Y."/>
        </authorList>
    </citation>
    <scope>NUCLEOTIDE SEQUENCE [LARGE SCALE GENOMIC DNA]</scope>
    <source>
        <strain evidence="3">NBRC 107696</strain>
    </source>
</reference>
<evidence type="ECO:0008006" key="4">
    <source>
        <dbReference type="Google" id="ProtNLM"/>
    </source>
</evidence>
<dbReference type="RefSeq" id="WP_161895983.1">
    <property type="nucleotide sequence ID" value="NZ_BJOV01000005.1"/>
</dbReference>
<keyword evidence="1" id="KW-0472">Membrane</keyword>
<evidence type="ECO:0000256" key="1">
    <source>
        <dbReference type="SAM" id="Phobius"/>
    </source>
</evidence>
<keyword evidence="1" id="KW-1133">Transmembrane helix</keyword>
<dbReference type="AlphaFoldDB" id="A0A7I9VAZ9"/>
<sequence length="240" mass="24985">MEDRTSIGGFALLLAIVGLVFGAIPGHLIEVLGWLFLPIALVLGIVGMCRKSASKRASVAAVVVSVVGLIVASVVLNGVLRDIEDAMFGHHPPEPTVTQDGVVVAGAGTKDDPAAIGATISLRGWNVVINSFTPVVAGSINSLPRDTVWSSANVTITNTYRDPNRPDLIDIDYIGGGSDAVRAAGGYLSRVFEPRLDTSRMLAYGESTTGNVAFDRPRGPGGMLRVAVYAGGPEAYVAID</sequence>